<gene>
    <name evidence="3" type="ORF">KUF71_003388</name>
</gene>
<reference evidence="3" key="1">
    <citation type="submission" date="2021-07" db="EMBL/GenBank/DDBJ databases">
        <authorList>
            <person name="Catto M.A."/>
            <person name="Jacobson A."/>
            <person name="Kennedy G."/>
            <person name="Labadie P."/>
            <person name="Hunt B.G."/>
            <person name="Srinivasan R."/>
        </authorList>
    </citation>
    <scope>NUCLEOTIDE SEQUENCE</scope>
    <source>
        <strain evidence="3">PL_HMW_Pooled</strain>
        <tissue evidence="3">Head</tissue>
    </source>
</reference>
<dbReference type="Proteomes" id="UP001219518">
    <property type="component" value="Unassembled WGS sequence"/>
</dbReference>
<keyword evidence="2" id="KW-1133">Transmembrane helix</keyword>
<dbReference type="AlphaFoldDB" id="A0AAE1GSK2"/>
<feature type="non-terminal residue" evidence="3">
    <location>
        <position position="129"/>
    </location>
</feature>
<feature type="region of interest" description="Disordered" evidence="1">
    <location>
        <begin position="84"/>
        <end position="112"/>
    </location>
</feature>
<reference evidence="3" key="2">
    <citation type="journal article" date="2023" name="BMC Genomics">
        <title>Pest status, molecular evolution, and epigenetic factors derived from the genome assembly of Frankliniella fusca, a thysanopteran phytovirus vector.</title>
        <authorList>
            <person name="Catto M.A."/>
            <person name="Labadie P.E."/>
            <person name="Jacobson A.L."/>
            <person name="Kennedy G.G."/>
            <person name="Srinivasan R."/>
            <person name="Hunt B.G."/>
        </authorList>
    </citation>
    <scope>NUCLEOTIDE SEQUENCE</scope>
    <source>
        <strain evidence="3">PL_HMW_Pooled</strain>
    </source>
</reference>
<accession>A0AAE1GSK2</accession>
<name>A0AAE1GSK2_9NEOP</name>
<keyword evidence="4" id="KW-1185">Reference proteome</keyword>
<comment type="caution">
    <text evidence="3">The sequence shown here is derived from an EMBL/GenBank/DDBJ whole genome shotgun (WGS) entry which is preliminary data.</text>
</comment>
<keyword evidence="2" id="KW-0472">Membrane</keyword>
<evidence type="ECO:0000313" key="3">
    <source>
        <dbReference type="EMBL" id="KAK3908576.1"/>
    </source>
</evidence>
<keyword evidence="2" id="KW-0812">Transmembrane</keyword>
<sequence length="129" mass="13359">SLCQKCLLHSCSFALSGYRTPAPSLLAVLLSTRELPAVELGAILVVCAFLSGLCVSRLVAPPKASKRNLFDEVSVVDLTPPPASKRVRRAERETTAAAAAADSAPAPLPSGLPTAPPLAADYIHDIVSA</sequence>
<feature type="transmembrane region" description="Helical" evidence="2">
    <location>
        <begin position="40"/>
        <end position="60"/>
    </location>
</feature>
<organism evidence="3 4">
    <name type="scientific">Frankliniella fusca</name>
    <dbReference type="NCBI Taxonomy" id="407009"/>
    <lineage>
        <taxon>Eukaryota</taxon>
        <taxon>Metazoa</taxon>
        <taxon>Ecdysozoa</taxon>
        <taxon>Arthropoda</taxon>
        <taxon>Hexapoda</taxon>
        <taxon>Insecta</taxon>
        <taxon>Pterygota</taxon>
        <taxon>Neoptera</taxon>
        <taxon>Paraneoptera</taxon>
        <taxon>Thysanoptera</taxon>
        <taxon>Terebrantia</taxon>
        <taxon>Thripoidea</taxon>
        <taxon>Thripidae</taxon>
        <taxon>Frankliniella</taxon>
    </lineage>
</organism>
<feature type="compositionally biased region" description="Low complexity" evidence="1">
    <location>
        <begin position="95"/>
        <end position="105"/>
    </location>
</feature>
<proteinExistence type="predicted"/>
<protein>
    <submittedName>
        <fullName evidence="3">WASH complex subunit 2</fullName>
    </submittedName>
</protein>
<evidence type="ECO:0000313" key="4">
    <source>
        <dbReference type="Proteomes" id="UP001219518"/>
    </source>
</evidence>
<evidence type="ECO:0000256" key="2">
    <source>
        <dbReference type="SAM" id="Phobius"/>
    </source>
</evidence>
<evidence type="ECO:0000256" key="1">
    <source>
        <dbReference type="SAM" id="MobiDB-lite"/>
    </source>
</evidence>
<dbReference type="EMBL" id="JAHWGI010000064">
    <property type="protein sequence ID" value="KAK3908576.1"/>
    <property type="molecule type" value="Genomic_DNA"/>
</dbReference>